<dbReference type="AlphaFoldDB" id="A0A3N4IWQ8"/>
<organism evidence="1 2">
    <name type="scientific">Choiromyces venosus 120613-1</name>
    <dbReference type="NCBI Taxonomy" id="1336337"/>
    <lineage>
        <taxon>Eukaryota</taxon>
        <taxon>Fungi</taxon>
        <taxon>Dikarya</taxon>
        <taxon>Ascomycota</taxon>
        <taxon>Pezizomycotina</taxon>
        <taxon>Pezizomycetes</taxon>
        <taxon>Pezizales</taxon>
        <taxon>Tuberaceae</taxon>
        <taxon>Choiromyces</taxon>
    </lineage>
</organism>
<dbReference type="Proteomes" id="UP000276215">
    <property type="component" value="Unassembled WGS sequence"/>
</dbReference>
<dbReference type="EMBL" id="ML120531">
    <property type="protein sequence ID" value="RPA90316.1"/>
    <property type="molecule type" value="Genomic_DNA"/>
</dbReference>
<protein>
    <submittedName>
        <fullName evidence="1">Uncharacterized protein</fullName>
    </submittedName>
</protein>
<name>A0A3N4IWQ8_9PEZI</name>
<reference evidence="1 2" key="1">
    <citation type="journal article" date="2018" name="Nat. Ecol. Evol.">
        <title>Pezizomycetes genomes reveal the molecular basis of ectomycorrhizal truffle lifestyle.</title>
        <authorList>
            <person name="Murat C."/>
            <person name="Payen T."/>
            <person name="Noel B."/>
            <person name="Kuo A."/>
            <person name="Morin E."/>
            <person name="Chen J."/>
            <person name="Kohler A."/>
            <person name="Krizsan K."/>
            <person name="Balestrini R."/>
            <person name="Da Silva C."/>
            <person name="Montanini B."/>
            <person name="Hainaut M."/>
            <person name="Levati E."/>
            <person name="Barry K.W."/>
            <person name="Belfiori B."/>
            <person name="Cichocki N."/>
            <person name="Clum A."/>
            <person name="Dockter R.B."/>
            <person name="Fauchery L."/>
            <person name="Guy J."/>
            <person name="Iotti M."/>
            <person name="Le Tacon F."/>
            <person name="Lindquist E.A."/>
            <person name="Lipzen A."/>
            <person name="Malagnac F."/>
            <person name="Mello A."/>
            <person name="Molinier V."/>
            <person name="Miyauchi S."/>
            <person name="Poulain J."/>
            <person name="Riccioni C."/>
            <person name="Rubini A."/>
            <person name="Sitrit Y."/>
            <person name="Splivallo R."/>
            <person name="Traeger S."/>
            <person name="Wang M."/>
            <person name="Zifcakova L."/>
            <person name="Wipf D."/>
            <person name="Zambonelli A."/>
            <person name="Paolocci F."/>
            <person name="Nowrousian M."/>
            <person name="Ottonello S."/>
            <person name="Baldrian P."/>
            <person name="Spatafora J.W."/>
            <person name="Henrissat B."/>
            <person name="Nagy L.G."/>
            <person name="Aury J.M."/>
            <person name="Wincker P."/>
            <person name="Grigoriev I.V."/>
            <person name="Bonfante P."/>
            <person name="Martin F.M."/>
        </authorList>
    </citation>
    <scope>NUCLEOTIDE SEQUENCE [LARGE SCALE GENOMIC DNA]</scope>
    <source>
        <strain evidence="1 2">120613-1</strain>
    </source>
</reference>
<evidence type="ECO:0000313" key="1">
    <source>
        <dbReference type="EMBL" id="RPA90316.1"/>
    </source>
</evidence>
<evidence type="ECO:0000313" key="2">
    <source>
        <dbReference type="Proteomes" id="UP000276215"/>
    </source>
</evidence>
<proteinExistence type="predicted"/>
<keyword evidence="2" id="KW-1185">Reference proteome</keyword>
<sequence>MGMLSWASKKLSHPSTALSARLSQATAVQCFSTSLKMRGISYCLMMVTCVLVEALPVCNIGVNELLGFDAVKLDIERKGPQVVDMVLTRSQCPRLVIHIGSWTCIFALGGL</sequence>
<gene>
    <name evidence="1" type="ORF">L873DRAFT_468374</name>
</gene>
<accession>A0A3N4IWQ8</accession>